<organism evidence="2 3">
    <name type="scientific">Parascedosporium putredinis</name>
    <dbReference type="NCBI Taxonomy" id="1442378"/>
    <lineage>
        <taxon>Eukaryota</taxon>
        <taxon>Fungi</taxon>
        <taxon>Dikarya</taxon>
        <taxon>Ascomycota</taxon>
        <taxon>Pezizomycotina</taxon>
        <taxon>Sordariomycetes</taxon>
        <taxon>Hypocreomycetidae</taxon>
        <taxon>Microascales</taxon>
        <taxon>Microascaceae</taxon>
        <taxon>Parascedosporium</taxon>
    </lineage>
</organism>
<dbReference type="Proteomes" id="UP000838763">
    <property type="component" value="Unassembled WGS sequence"/>
</dbReference>
<name>A0A9P1MDU3_9PEZI</name>
<keyword evidence="3" id="KW-1185">Reference proteome</keyword>
<sequence>MQHSIPTAHSARSEGLSTTRYGRPDPSSHAAENAESPDLVVNTDDNTYKIKHGLEPLSSRFRHGMRHVEEFDLPLTVQIPNLPPVVMAFIVLTIGSDELAGGVSELGTPLLTAAYSLYGHLIAIRTCLKVVLELADKNMHTQILTPTQIFLAASVLALNIVKNPGKRLAKSDLELLAAATEHCSEMFQRVGQDPDFIRGSSLLGFAGLPVLDEAGMDFDMNLLNFEDPAAGWGGVVPFKEFLTAIAPPPSEAIELSGLLEQ</sequence>
<dbReference type="EMBL" id="CALLCH030000020">
    <property type="protein sequence ID" value="CAI4219804.1"/>
    <property type="molecule type" value="Genomic_DNA"/>
</dbReference>
<evidence type="ECO:0000313" key="2">
    <source>
        <dbReference type="EMBL" id="CAI4219804.1"/>
    </source>
</evidence>
<comment type="caution">
    <text evidence="2">The sequence shown here is derived from an EMBL/GenBank/DDBJ whole genome shotgun (WGS) entry which is preliminary data.</text>
</comment>
<reference evidence="2" key="1">
    <citation type="submission" date="2022-11" db="EMBL/GenBank/DDBJ databases">
        <authorList>
            <person name="Scott C."/>
            <person name="Bruce N."/>
        </authorList>
    </citation>
    <scope>NUCLEOTIDE SEQUENCE</scope>
</reference>
<accession>A0A9P1MDU3</accession>
<proteinExistence type="predicted"/>
<gene>
    <name evidence="2" type="ORF">PPNO1_LOCUS9350</name>
</gene>
<evidence type="ECO:0000256" key="1">
    <source>
        <dbReference type="SAM" id="MobiDB-lite"/>
    </source>
</evidence>
<protein>
    <submittedName>
        <fullName evidence="2">Uncharacterized protein</fullName>
    </submittedName>
</protein>
<dbReference type="OrthoDB" id="3037908at2759"/>
<dbReference type="AlphaFoldDB" id="A0A9P1MDU3"/>
<feature type="region of interest" description="Disordered" evidence="1">
    <location>
        <begin position="1"/>
        <end position="42"/>
    </location>
</feature>
<evidence type="ECO:0000313" key="3">
    <source>
        <dbReference type="Proteomes" id="UP000838763"/>
    </source>
</evidence>